<evidence type="ECO:0000259" key="2">
    <source>
        <dbReference type="Pfam" id="PF21683"/>
    </source>
</evidence>
<dbReference type="Gene3D" id="3.55.50.10">
    <property type="entry name" value="Baseplate protein-like domains"/>
    <property type="match status" value="1"/>
</dbReference>
<feature type="domain" description="Baseplate hub protein gp44/GpP-like second" evidence="4">
    <location>
        <begin position="102"/>
        <end position="186"/>
    </location>
</feature>
<evidence type="ECO:0000256" key="1">
    <source>
        <dbReference type="SAM" id="MobiDB-lite"/>
    </source>
</evidence>
<dbReference type="Pfam" id="PF22255">
    <property type="entry name" value="Gp44-like_2nd"/>
    <property type="match status" value="1"/>
</dbReference>
<proteinExistence type="predicted"/>
<gene>
    <name evidence="5" type="ORF">GGQ67_001104</name>
</gene>
<dbReference type="Pfam" id="PF21683">
    <property type="entry name" value="GpP-like_1st"/>
    <property type="match status" value="1"/>
</dbReference>
<dbReference type="Pfam" id="PF21929">
    <property type="entry name" value="GpP_4th"/>
    <property type="match status" value="1"/>
</dbReference>
<dbReference type="InterPro" id="IPR053982">
    <property type="entry name" value="Gp44/GpP-like_C"/>
</dbReference>
<keyword evidence="6" id="KW-1185">Reference proteome</keyword>
<dbReference type="InterPro" id="IPR053981">
    <property type="entry name" value="Gp44/GpP-like_2nd"/>
</dbReference>
<accession>A0A7W6CNY4</accession>
<evidence type="ECO:0000313" key="6">
    <source>
        <dbReference type="Proteomes" id="UP000582090"/>
    </source>
</evidence>
<comment type="caution">
    <text evidence="5">The sequence shown here is derived from an EMBL/GenBank/DDBJ whole genome shotgun (WGS) entry which is preliminary data.</text>
</comment>
<evidence type="ECO:0000259" key="3">
    <source>
        <dbReference type="Pfam" id="PF21929"/>
    </source>
</evidence>
<dbReference type="Gene3D" id="2.30.300.10">
    <property type="entry name" value="Baseplate protein-like domain - beta roll fold"/>
    <property type="match status" value="1"/>
</dbReference>
<feature type="domain" description="Baseplate hub protein gp44-like N-terminal" evidence="2">
    <location>
        <begin position="7"/>
        <end position="100"/>
    </location>
</feature>
<feature type="compositionally biased region" description="Polar residues" evidence="1">
    <location>
        <begin position="357"/>
        <end position="367"/>
    </location>
</feature>
<dbReference type="InterPro" id="IPR023399">
    <property type="entry name" value="Baseplate-like_2-layer_sand"/>
</dbReference>
<dbReference type="AlphaFoldDB" id="A0A7W6CNY4"/>
<name>A0A7W6CNY4_9HYPH</name>
<dbReference type="RefSeq" id="WP_183899188.1">
    <property type="nucleotide sequence ID" value="NZ_JACIDW010000002.1"/>
</dbReference>
<protein>
    <submittedName>
        <fullName evidence="5">Prophage tail gpP-like protein</fullName>
    </submittedName>
</protein>
<dbReference type="EMBL" id="JACIDW010000002">
    <property type="protein sequence ID" value="MBB3963479.1"/>
    <property type="molecule type" value="Genomic_DNA"/>
</dbReference>
<sequence length="401" mass="42863">MATILPIQLRVAGTVYEKWTSAEVTRDLKDFSGSFNFTLRDTKRSLQTFAYASAGTAFDMRPGLAVDVLVEGTVVLKGYIDKVSPSISETQAEVSISGRDKTGDLVDSAALTDGPSEFRNVKLEDAAGQISKPFGLSVRSEIDTGEPFTRYGLDLAETAFSAIEKGARSRHALVLSDGVGGLVITRTGSNRAPADLTLPGNVIASSGTYSNENRYSKTYVRGQGEKAGKSRSGSAALDSTAAPLDPADRQSGDGSATEAERKGTAATGIAVDDEITRYRPAVHLARSKADATSAQDEADFRMRTARGESEEVTETVKGFSVDGKLWRVNEIAYVSDAFQNIERDMLITRVVNRSDGSGNFTELTLSSPEAFDDKPVGKRRTNRTRKKKAAAGSLDSSAEAL</sequence>
<dbReference type="Gene3D" id="3.30.1920.10">
    <property type="entry name" value="Baseplate protein-like domains - 2 layer sandwich fold"/>
    <property type="match status" value="1"/>
</dbReference>
<feature type="region of interest" description="Disordered" evidence="1">
    <location>
        <begin position="221"/>
        <end position="265"/>
    </location>
</feature>
<feature type="compositionally biased region" description="Basic residues" evidence="1">
    <location>
        <begin position="377"/>
        <end position="389"/>
    </location>
</feature>
<feature type="domain" description="Baseplate hub protein gp44/GpP-like C-terminal" evidence="3">
    <location>
        <begin position="293"/>
        <end position="372"/>
    </location>
</feature>
<organism evidence="5 6">
    <name type="scientific">Rhizobium metallidurans</name>
    <dbReference type="NCBI Taxonomy" id="1265931"/>
    <lineage>
        <taxon>Bacteria</taxon>
        <taxon>Pseudomonadati</taxon>
        <taxon>Pseudomonadota</taxon>
        <taxon>Alphaproteobacteria</taxon>
        <taxon>Hyphomicrobiales</taxon>
        <taxon>Rhizobiaceae</taxon>
        <taxon>Rhizobium/Agrobacterium group</taxon>
        <taxon>Rhizobium</taxon>
    </lineage>
</organism>
<dbReference type="Proteomes" id="UP000582090">
    <property type="component" value="Unassembled WGS sequence"/>
</dbReference>
<reference evidence="5 6" key="1">
    <citation type="submission" date="2020-08" db="EMBL/GenBank/DDBJ databases">
        <title>Genomic Encyclopedia of Type Strains, Phase IV (KMG-IV): sequencing the most valuable type-strain genomes for metagenomic binning, comparative biology and taxonomic classification.</title>
        <authorList>
            <person name="Goeker M."/>
        </authorList>
    </citation>
    <scope>NUCLEOTIDE SEQUENCE [LARGE SCALE GENOMIC DNA]</scope>
    <source>
        <strain evidence="5 6">DSM 26575</strain>
    </source>
</reference>
<dbReference type="PIRSF" id="PIRSF004440">
    <property type="entry name" value="GpP"/>
    <property type="match status" value="1"/>
</dbReference>
<feature type="region of interest" description="Disordered" evidence="1">
    <location>
        <begin position="357"/>
        <end position="401"/>
    </location>
</feature>
<dbReference type="InterPro" id="IPR026276">
    <property type="entry name" value="Baseplate_GpP"/>
</dbReference>
<dbReference type="InterPro" id="IPR049354">
    <property type="entry name" value="GpP-like_N"/>
</dbReference>
<dbReference type="SUPFAM" id="SSF69279">
    <property type="entry name" value="Phage tail proteins"/>
    <property type="match status" value="2"/>
</dbReference>
<evidence type="ECO:0000313" key="5">
    <source>
        <dbReference type="EMBL" id="MBB3963479.1"/>
    </source>
</evidence>
<evidence type="ECO:0000259" key="4">
    <source>
        <dbReference type="Pfam" id="PF22255"/>
    </source>
</evidence>